<dbReference type="PRINTS" id="PR00101">
    <property type="entry name" value="ATCASE"/>
</dbReference>
<dbReference type="NCBIfam" id="NF002032">
    <property type="entry name" value="PRK00856.1"/>
    <property type="match status" value="1"/>
</dbReference>
<dbReference type="GO" id="GO:0016597">
    <property type="term" value="F:amino acid binding"/>
    <property type="evidence" value="ECO:0007669"/>
    <property type="project" value="InterPro"/>
</dbReference>
<dbReference type="GO" id="GO:0006207">
    <property type="term" value="P:'de novo' pyrimidine nucleobase biosynthetic process"/>
    <property type="evidence" value="ECO:0007669"/>
    <property type="project" value="InterPro"/>
</dbReference>
<keyword evidence="13" id="KW-1185">Reference proteome</keyword>
<evidence type="ECO:0000256" key="9">
    <source>
        <dbReference type="RuleBase" id="RU003634"/>
    </source>
</evidence>
<dbReference type="PANTHER" id="PTHR45753:SF6">
    <property type="entry name" value="ASPARTATE CARBAMOYLTRANSFERASE"/>
    <property type="match status" value="1"/>
</dbReference>
<evidence type="ECO:0000256" key="7">
    <source>
        <dbReference type="ARBA" id="ARBA00048859"/>
    </source>
</evidence>
<dbReference type="Pfam" id="PF00185">
    <property type="entry name" value="OTCace"/>
    <property type="match status" value="1"/>
</dbReference>
<dbReference type="HOGENOM" id="CLU_043846_1_0_4"/>
<dbReference type="Gene3D" id="3.40.50.1370">
    <property type="entry name" value="Aspartate/ornithine carbamoyltransferase"/>
    <property type="match status" value="2"/>
</dbReference>
<dbReference type="InterPro" id="IPR036901">
    <property type="entry name" value="Asp/Orn_carbamoylTrfase_sf"/>
</dbReference>
<evidence type="ECO:0000256" key="2">
    <source>
        <dbReference type="ARBA" id="ARBA00008896"/>
    </source>
</evidence>
<dbReference type="InterPro" id="IPR006130">
    <property type="entry name" value="Asp/Orn_carbamoylTrfase"/>
</dbReference>
<dbReference type="FunFam" id="3.40.50.1370:FF:000002">
    <property type="entry name" value="Aspartate carbamoyltransferase 2"/>
    <property type="match status" value="1"/>
</dbReference>
<name>M1LRK1_9PROT</name>
<dbReference type="OrthoDB" id="9774690at2"/>
<evidence type="ECO:0000313" key="13">
    <source>
        <dbReference type="Proteomes" id="UP000011547"/>
    </source>
</evidence>
<dbReference type="Pfam" id="PF02729">
    <property type="entry name" value="OTCace_N"/>
    <property type="match status" value="1"/>
</dbReference>
<dbReference type="KEGG" id="kde:CDSE_0440"/>
<evidence type="ECO:0000256" key="6">
    <source>
        <dbReference type="ARBA" id="ARBA00043884"/>
    </source>
</evidence>
<dbReference type="EC" id="2.1.3.2" evidence="3 8"/>
<dbReference type="InterPro" id="IPR002082">
    <property type="entry name" value="Asp_carbamoyltransf"/>
</dbReference>
<evidence type="ECO:0000256" key="8">
    <source>
        <dbReference type="NCBIfam" id="TIGR00670"/>
    </source>
</evidence>
<dbReference type="PROSITE" id="PS00097">
    <property type="entry name" value="CARBAMOYLTRANSFERASE"/>
    <property type="match status" value="1"/>
</dbReference>
<dbReference type="PATRIC" id="fig|1208919.3.peg.199"/>
<feature type="domain" description="Aspartate/ornithine carbamoyltransferase carbamoyl-P binding" evidence="11">
    <location>
        <begin position="84"/>
        <end position="224"/>
    </location>
</feature>
<dbReference type="NCBIfam" id="NF008853">
    <property type="entry name" value="PRK11891.1"/>
    <property type="match status" value="1"/>
</dbReference>
<comment type="pathway">
    <text evidence="1">Pyrimidine metabolism; UMP biosynthesis via de novo pathway; (S)-dihydroorotate from bicarbonate: step 2/3.</text>
</comment>
<dbReference type="PANTHER" id="PTHR45753">
    <property type="entry name" value="ORNITHINE CARBAMOYLTRANSFERASE, MITOCHONDRIAL"/>
    <property type="match status" value="1"/>
</dbReference>
<dbReference type="GO" id="GO:0004070">
    <property type="term" value="F:aspartate carbamoyltransferase activity"/>
    <property type="evidence" value="ECO:0007669"/>
    <property type="project" value="UniProtKB-UniRule"/>
</dbReference>
<keyword evidence="5" id="KW-0665">Pyrimidine biosynthesis</keyword>
<dbReference type="SUPFAM" id="SSF53671">
    <property type="entry name" value="Aspartate/ornithine carbamoyltransferase"/>
    <property type="match status" value="1"/>
</dbReference>
<comment type="function">
    <text evidence="6">Catalyzes the condensation of carbamoyl phosphate and aspartate to form carbamoyl aspartate and inorganic phosphate, the committed step in the de novo pyrimidine nucleotide biosynthesis pathway.</text>
</comment>
<sequence length="423" mass="47396">MFISQQVMLQKMMETFGFTRDVLASHLGVQKKHIDSWLLSESDLGYVVMPNVIGVYIDNFLRQHEIGVSSFSLRDRISYKGSNHLLSVEQFNRDSIEDLFNIVDMMMPIARRQKISRVLEGAVLGNLFFEASTRTRVSFGAAFCRLGGSVCDTTGFTFSSMAKGESIYDTSRVIGGYVDIMVVRHPDRGSVAEFAKATNVPVVNGGDGPGEHPSQALLDLYTIKNEFKRLGKSLDGSCVLLVGDLKYGRTVHSLIKLLALYKNIKISLVSPRGLEMPEEIVHYASRNNNVIEIKSSVEEGLHGADVVYATRVQKERFSEIDEYRYEHNFQINLDKINSCCSSDAVIMHPLPRDSRPGANDLSVDLNNDSRLAIFRQADNGIPVRMAIFATLLGVEDMIQKSLRDVKWSRPIYISPNDSVFHNL</sequence>
<dbReference type="RefSeq" id="WP_015396172.1">
    <property type="nucleotide sequence ID" value="NC_020294.1"/>
</dbReference>
<comment type="catalytic activity">
    <reaction evidence="7">
        <text>carbamoyl phosphate + L-aspartate = N-carbamoyl-L-aspartate + phosphate + H(+)</text>
        <dbReference type="Rhea" id="RHEA:20013"/>
        <dbReference type="ChEBI" id="CHEBI:15378"/>
        <dbReference type="ChEBI" id="CHEBI:29991"/>
        <dbReference type="ChEBI" id="CHEBI:32814"/>
        <dbReference type="ChEBI" id="CHEBI:43474"/>
        <dbReference type="ChEBI" id="CHEBI:58228"/>
        <dbReference type="EC" id="2.1.3.2"/>
    </reaction>
</comment>
<proteinExistence type="inferred from homology"/>
<evidence type="ECO:0000256" key="1">
    <source>
        <dbReference type="ARBA" id="ARBA00004852"/>
    </source>
</evidence>
<dbReference type="UniPathway" id="UPA00070">
    <property type="reaction ID" value="UER00116"/>
</dbReference>
<dbReference type="GO" id="GO:0006520">
    <property type="term" value="P:amino acid metabolic process"/>
    <property type="evidence" value="ECO:0007669"/>
    <property type="project" value="InterPro"/>
</dbReference>
<dbReference type="EMBL" id="CP003803">
    <property type="protein sequence ID" value="AGF46761.1"/>
    <property type="molecule type" value="Genomic_DNA"/>
</dbReference>
<dbReference type="GO" id="GO:0005829">
    <property type="term" value="C:cytosol"/>
    <property type="evidence" value="ECO:0007669"/>
    <property type="project" value="TreeGrafter"/>
</dbReference>
<dbReference type="InterPro" id="IPR006131">
    <property type="entry name" value="Asp_carbamoyltransf_Asp/Orn-bd"/>
</dbReference>
<dbReference type="GO" id="GO:0044205">
    <property type="term" value="P:'de novo' UMP biosynthetic process"/>
    <property type="evidence" value="ECO:0007669"/>
    <property type="project" value="UniProtKB-UniPathway"/>
</dbReference>
<dbReference type="AlphaFoldDB" id="M1LRK1"/>
<dbReference type="PRINTS" id="PR00100">
    <property type="entry name" value="AOTCASE"/>
</dbReference>
<evidence type="ECO:0000256" key="4">
    <source>
        <dbReference type="ARBA" id="ARBA00022679"/>
    </source>
</evidence>
<gene>
    <name evidence="12" type="ORF">CDSE_0440</name>
</gene>
<dbReference type="eggNOG" id="COG0540">
    <property type="taxonomic scope" value="Bacteria"/>
</dbReference>
<dbReference type="InterPro" id="IPR006132">
    <property type="entry name" value="Asp/Orn_carbamoyltranf_P-bd"/>
</dbReference>
<evidence type="ECO:0000256" key="5">
    <source>
        <dbReference type="ARBA" id="ARBA00022975"/>
    </source>
</evidence>
<dbReference type="NCBIfam" id="TIGR00670">
    <property type="entry name" value="asp_carb_tr"/>
    <property type="match status" value="1"/>
</dbReference>
<organism evidence="12 13">
    <name type="scientific">Candidatus Kinetoplastidibacterium desouzai TCC079E</name>
    <dbReference type="NCBI Taxonomy" id="1208919"/>
    <lineage>
        <taxon>Bacteria</taxon>
        <taxon>Pseudomonadati</taxon>
        <taxon>Pseudomonadota</taxon>
        <taxon>Betaproteobacteria</taxon>
        <taxon>Candidatus Kinetoplastidibacterium</taxon>
    </lineage>
</organism>
<evidence type="ECO:0000259" key="10">
    <source>
        <dbReference type="Pfam" id="PF00185"/>
    </source>
</evidence>
<evidence type="ECO:0000259" key="11">
    <source>
        <dbReference type="Pfam" id="PF02729"/>
    </source>
</evidence>
<reference evidence="12 13" key="1">
    <citation type="journal article" date="2013" name="Genome Biol. Evol.">
        <title>Genome evolution and phylogenomic analysis of candidatus kinetoplastibacterium, the betaproteobacterial endosymbionts of strigomonas and angomonas.</title>
        <authorList>
            <person name="Alves J.M."/>
            <person name="Serrano M.G."/>
            <person name="Maia da Silva F."/>
            <person name="Voegtly L.J."/>
            <person name="Matveyev A.V."/>
            <person name="Teixeira M.M."/>
            <person name="Camargo E.P."/>
            <person name="Buck G.A."/>
        </authorList>
    </citation>
    <scope>NUCLEOTIDE SEQUENCE [LARGE SCALE GENOMIC DNA]</scope>
    <source>
        <strain evidence="12 13">TCC079E</strain>
    </source>
</reference>
<comment type="similarity">
    <text evidence="2">Belongs to the aspartate/ornithine carbamoyltransferase superfamily. ATCase family.</text>
</comment>
<feature type="domain" description="Aspartate/ornithine carbamoyltransferase Asp/Orn-binding" evidence="10">
    <location>
        <begin position="236"/>
        <end position="390"/>
    </location>
</feature>
<dbReference type="Proteomes" id="UP000011547">
    <property type="component" value="Chromosome"/>
</dbReference>
<dbReference type="STRING" id="1208919.CDSE_0440"/>
<keyword evidence="4 9" id="KW-0808">Transferase</keyword>
<accession>M1LRK1</accession>
<evidence type="ECO:0000313" key="12">
    <source>
        <dbReference type="EMBL" id="AGF46761.1"/>
    </source>
</evidence>
<evidence type="ECO:0000256" key="3">
    <source>
        <dbReference type="ARBA" id="ARBA00013008"/>
    </source>
</evidence>
<protein>
    <recommendedName>
        <fullName evidence="3 8">Aspartate carbamoyltransferase</fullName>
        <ecNumber evidence="3 8">2.1.3.2</ecNumber>
    </recommendedName>
</protein>